<dbReference type="Proteomes" id="UP001652409">
    <property type="component" value="Unassembled WGS sequence"/>
</dbReference>
<accession>A0ABT2TRU1</accession>
<name>A0ABT2TRU1_9FIRM</name>
<dbReference type="RefSeq" id="WP_158420361.1">
    <property type="nucleotide sequence ID" value="NZ_JAOQJL010000002.1"/>
</dbReference>
<evidence type="ECO:0000313" key="1">
    <source>
        <dbReference type="EMBL" id="MCU6764144.1"/>
    </source>
</evidence>
<comment type="caution">
    <text evidence="1">The sequence shown here is derived from an EMBL/GenBank/DDBJ whole genome shotgun (WGS) entry which is preliminary data.</text>
</comment>
<reference evidence="1 2" key="1">
    <citation type="journal article" date="2021" name="ISME Commun">
        <title>Automated analysis of genomic sequences facilitates high-throughput and comprehensive description of bacteria.</title>
        <authorList>
            <person name="Hitch T.C.A."/>
        </authorList>
    </citation>
    <scope>NUCLEOTIDE SEQUENCE [LARGE SCALE GENOMIC DNA]</scope>
    <source>
        <strain evidence="1 2">Sanger_23</strain>
    </source>
</reference>
<proteinExistence type="predicted"/>
<sequence length="103" mass="11584">MPKWITDYYIGAGIKHPKKTRKKIDAGHLTVDVYLITLSENPGNLLEIIPASMLVQKSYARICPTIVGMEKGKDAAIDMAAGIIKEIYETTGHFQVKDYFKNR</sequence>
<gene>
    <name evidence="1" type="ORF">OCV61_01810</name>
</gene>
<dbReference type="EMBL" id="JAOQJL010000002">
    <property type="protein sequence ID" value="MCU6764144.1"/>
    <property type="molecule type" value="Genomic_DNA"/>
</dbReference>
<protein>
    <submittedName>
        <fullName evidence="1">Uncharacterized protein</fullName>
    </submittedName>
</protein>
<organism evidence="1 2">
    <name type="scientific">Blautia ammoniilytica</name>
    <dbReference type="NCBI Taxonomy" id="2981782"/>
    <lineage>
        <taxon>Bacteria</taxon>
        <taxon>Bacillati</taxon>
        <taxon>Bacillota</taxon>
        <taxon>Clostridia</taxon>
        <taxon>Lachnospirales</taxon>
        <taxon>Lachnospiraceae</taxon>
        <taxon>Blautia</taxon>
    </lineage>
</organism>
<keyword evidence="2" id="KW-1185">Reference proteome</keyword>
<evidence type="ECO:0000313" key="2">
    <source>
        <dbReference type="Proteomes" id="UP001652409"/>
    </source>
</evidence>